<evidence type="ECO:0000259" key="1">
    <source>
        <dbReference type="PROSITE" id="PS50878"/>
    </source>
</evidence>
<dbReference type="SUPFAM" id="SSF56219">
    <property type="entry name" value="DNase I-like"/>
    <property type="match status" value="1"/>
</dbReference>
<reference evidence="2 3" key="1">
    <citation type="submission" date="2021-06" db="EMBL/GenBank/DDBJ databases">
        <title>A haploid diamondback moth (Plutella xylostella L.) genome assembly resolves 31 chromosomes and identifies a diamide resistance mutation.</title>
        <authorList>
            <person name="Ward C.M."/>
            <person name="Perry K.D."/>
            <person name="Baker G."/>
            <person name="Powis K."/>
            <person name="Heckel D.G."/>
            <person name="Baxter S.W."/>
        </authorList>
    </citation>
    <scope>NUCLEOTIDE SEQUENCE [LARGE SCALE GENOMIC DNA]</scope>
    <source>
        <strain evidence="2 3">LV</strain>
        <tissue evidence="2">Single pupa</tissue>
    </source>
</reference>
<dbReference type="Proteomes" id="UP000823941">
    <property type="component" value="Chromosome 27"/>
</dbReference>
<dbReference type="CDD" id="cd01650">
    <property type="entry name" value="RT_nLTR_like"/>
    <property type="match status" value="1"/>
</dbReference>
<dbReference type="InterPro" id="IPR036691">
    <property type="entry name" value="Endo/exonu/phosph_ase_sf"/>
</dbReference>
<dbReference type="PROSITE" id="PS50878">
    <property type="entry name" value="RT_POL"/>
    <property type="match status" value="1"/>
</dbReference>
<keyword evidence="3" id="KW-1185">Reference proteome</keyword>
<evidence type="ECO:0000313" key="2">
    <source>
        <dbReference type="EMBL" id="KAG7296915.1"/>
    </source>
</evidence>
<dbReference type="PANTHER" id="PTHR47510">
    <property type="entry name" value="REVERSE TRANSCRIPTASE DOMAIN-CONTAINING PROTEIN"/>
    <property type="match status" value="1"/>
</dbReference>
<name>A0ABQ7PVK3_PLUXY</name>
<sequence>MTGNLLMYYQNVRGIRTKCYDLYLSILANNYDVIIITETWLCDGIHNSEFCDQRYEVFRCDRNHILTGKSTGGGVMICVKKELSAYHRDEWSSEQTELVWVTIPAQSLRSGTDLHLVCTYIPGNKKSNLQVNDLNNFWQSVTTAVIPNISHSFMLFGDFNLPFINWDKNMPIFMKQGSIELQRSGFELINNLSAIGFTQYNTYKNTSHNLLDLIFSNLSIDITKCDMPMLPEDHHHPPLIINANDIFIEPLKINTITKYKFHQADYSKIIKHLNDIQWDTELNVNNIDDAVEIFYNHIHNCLKKFVPVKVIKNKQSYPVWYTDALIHIIRDKNKAHRRWKRFKNQLDYDEFNLLRARHHKVERECFNNYVRLVEVKIKEDPKKFWTFVKSRKKISGYPSNMTYQDIKCTDGNAICTAFNDFFNSVFIAPSQHYPDIELPPPQSGSISHVSSITLTTNDVHKCLSNINIHKGPGCDGIPAIFIHNCAPALVPPLTLIYNKSLRERVFPTKWKKVFITPIPKKGSKIKIEQYRPISKLNIFSKIFEKLVYDTLYFTVSSSLPAEQHGFLRGRSTLSNLSVFLSFLHGAMDKQKQVDVVYTDFEKAFDRVDHIILIRKLEHLGIHGDLLRWVESYLNNRSQAVALGGFCSDFIKITSGVPQGSLLGPLLYNVYLYDIYTCFHDSRFLMYADDTKIFIDISNINDANKLQSDLNRLNEYYEHNRITVNSKKCQLITFTRKNKPLNFSYSIQGHPIERTNIVRDLGVHFDSKLNFSEHIDYITNKAYKTLGFVMRTCQPFQDLVSIKCVYYAYVRSILEYASPIWSPQYINQSEQLERIQKKFINFLNYKFKRGFRDYEDSCKHYHSLTLNNRRKLADMSMLYDLVRGRGDPALLAQLGLLVPSSRTRHTQLFRIPYHRVNYTQNTTLTRIAKTYNNIFSVVDPFICSKLTFKKSIIEHLNEH</sequence>
<comment type="caution">
    <text evidence="2">The sequence shown here is derived from an EMBL/GenBank/DDBJ whole genome shotgun (WGS) entry which is preliminary data.</text>
</comment>
<gene>
    <name evidence="2" type="ORF">JYU34_019801</name>
</gene>
<dbReference type="EMBL" id="JAHIBW010000027">
    <property type="protein sequence ID" value="KAG7296915.1"/>
    <property type="molecule type" value="Genomic_DNA"/>
</dbReference>
<feature type="domain" description="Reverse transcriptase" evidence="1">
    <location>
        <begin position="499"/>
        <end position="746"/>
    </location>
</feature>
<dbReference type="InterPro" id="IPR000477">
    <property type="entry name" value="RT_dom"/>
</dbReference>
<dbReference type="Pfam" id="PF00078">
    <property type="entry name" value="RVT_1"/>
    <property type="match status" value="1"/>
</dbReference>
<dbReference type="InterPro" id="IPR043502">
    <property type="entry name" value="DNA/RNA_pol_sf"/>
</dbReference>
<dbReference type="PANTHER" id="PTHR47510:SF3">
    <property type="entry name" value="ENDO_EXONUCLEASE_PHOSPHATASE DOMAIN-CONTAINING PROTEIN"/>
    <property type="match status" value="1"/>
</dbReference>
<proteinExistence type="predicted"/>
<organism evidence="2 3">
    <name type="scientific">Plutella xylostella</name>
    <name type="common">Diamondback moth</name>
    <name type="synonym">Plutella maculipennis</name>
    <dbReference type="NCBI Taxonomy" id="51655"/>
    <lineage>
        <taxon>Eukaryota</taxon>
        <taxon>Metazoa</taxon>
        <taxon>Ecdysozoa</taxon>
        <taxon>Arthropoda</taxon>
        <taxon>Hexapoda</taxon>
        <taxon>Insecta</taxon>
        <taxon>Pterygota</taxon>
        <taxon>Neoptera</taxon>
        <taxon>Endopterygota</taxon>
        <taxon>Lepidoptera</taxon>
        <taxon>Glossata</taxon>
        <taxon>Ditrysia</taxon>
        <taxon>Yponomeutoidea</taxon>
        <taxon>Plutellidae</taxon>
        <taxon>Plutella</taxon>
    </lineage>
</organism>
<dbReference type="Gene3D" id="3.60.10.10">
    <property type="entry name" value="Endonuclease/exonuclease/phosphatase"/>
    <property type="match status" value="1"/>
</dbReference>
<protein>
    <recommendedName>
        <fullName evidence="1">Reverse transcriptase domain-containing protein</fullName>
    </recommendedName>
</protein>
<evidence type="ECO:0000313" key="3">
    <source>
        <dbReference type="Proteomes" id="UP000823941"/>
    </source>
</evidence>
<accession>A0ABQ7PVK3</accession>
<dbReference type="SUPFAM" id="SSF56672">
    <property type="entry name" value="DNA/RNA polymerases"/>
    <property type="match status" value="1"/>
</dbReference>